<keyword evidence="6" id="KW-0862">Zinc</keyword>
<evidence type="ECO:0000256" key="12">
    <source>
        <dbReference type="PROSITE-ProRule" id="PRU01002"/>
    </source>
</evidence>
<dbReference type="InterPro" id="IPR007110">
    <property type="entry name" value="Ig-like_dom"/>
</dbReference>
<evidence type="ECO:0000256" key="11">
    <source>
        <dbReference type="PROSITE-ProRule" id="PRU00175"/>
    </source>
</evidence>
<dbReference type="PANTHER" id="PTHR12549:SF38">
    <property type="entry name" value="JMJC DOMAIN-CONTAINING HISTONE DEMETHYLASE 2, ISOFORM A"/>
    <property type="match status" value="1"/>
</dbReference>
<dbReference type="FunFam" id="2.60.120.650:FF:000026">
    <property type="entry name" value="Transcription factor jumonji domain-containing protein"/>
    <property type="match status" value="1"/>
</dbReference>
<accession>A0A328DKY5</accession>
<dbReference type="GO" id="GO:0003712">
    <property type="term" value="F:transcription coregulator activity"/>
    <property type="evidence" value="ECO:0007669"/>
    <property type="project" value="TreeGrafter"/>
</dbReference>
<reference evidence="18 19" key="1">
    <citation type="submission" date="2018-06" db="EMBL/GenBank/DDBJ databases">
        <title>The Genome of Cuscuta australis (Dodder) Provides Insight into the Evolution of Plant Parasitism.</title>
        <authorList>
            <person name="Liu H."/>
        </authorList>
    </citation>
    <scope>NUCLEOTIDE SEQUENCE [LARGE SCALE GENOMIC DNA]</scope>
    <source>
        <strain evidence="19">cv. Yunnan</strain>
        <tissue evidence="18">Vines</tissue>
    </source>
</reference>
<keyword evidence="8" id="KW-0408">Iron</keyword>
<dbReference type="PROSITE" id="PS51184">
    <property type="entry name" value="JMJC"/>
    <property type="match status" value="1"/>
</dbReference>
<evidence type="ECO:0000256" key="2">
    <source>
        <dbReference type="ARBA" id="ARBA00004123"/>
    </source>
</evidence>
<dbReference type="GO" id="GO:0000118">
    <property type="term" value="C:histone deacetylase complex"/>
    <property type="evidence" value="ECO:0007669"/>
    <property type="project" value="TreeGrafter"/>
</dbReference>
<evidence type="ECO:0000256" key="4">
    <source>
        <dbReference type="ARBA" id="ARBA00022723"/>
    </source>
</evidence>
<feature type="domain" description="Ig-like" evidence="15">
    <location>
        <begin position="976"/>
        <end position="1018"/>
    </location>
</feature>
<evidence type="ECO:0000256" key="7">
    <source>
        <dbReference type="ARBA" id="ARBA00023002"/>
    </source>
</evidence>
<evidence type="ECO:0000259" key="17">
    <source>
        <dbReference type="PROSITE" id="PS51667"/>
    </source>
</evidence>
<dbReference type="GO" id="GO:0006357">
    <property type="term" value="P:regulation of transcription by RNA polymerase II"/>
    <property type="evidence" value="ECO:0007669"/>
    <property type="project" value="TreeGrafter"/>
</dbReference>
<comment type="caution">
    <text evidence="18">The sequence shown here is derived from an EMBL/GenBank/DDBJ whole genome shotgun (WGS) entry which is preliminary data.</text>
</comment>
<proteinExistence type="inferred from homology"/>
<evidence type="ECO:0000256" key="13">
    <source>
        <dbReference type="SAM" id="MobiDB-lite"/>
    </source>
</evidence>
<dbReference type="SMART" id="SM00558">
    <property type="entry name" value="JmjC"/>
    <property type="match status" value="1"/>
</dbReference>
<organism evidence="18 19">
    <name type="scientific">Cuscuta australis</name>
    <dbReference type="NCBI Taxonomy" id="267555"/>
    <lineage>
        <taxon>Eukaryota</taxon>
        <taxon>Viridiplantae</taxon>
        <taxon>Streptophyta</taxon>
        <taxon>Embryophyta</taxon>
        <taxon>Tracheophyta</taxon>
        <taxon>Spermatophyta</taxon>
        <taxon>Magnoliopsida</taxon>
        <taxon>eudicotyledons</taxon>
        <taxon>Gunneridae</taxon>
        <taxon>Pentapetalae</taxon>
        <taxon>asterids</taxon>
        <taxon>lamiids</taxon>
        <taxon>Solanales</taxon>
        <taxon>Convolvulaceae</taxon>
        <taxon>Cuscuteae</taxon>
        <taxon>Cuscuta</taxon>
        <taxon>Cuscuta subgen. Grammica</taxon>
        <taxon>Cuscuta sect. Cleistogrammica</taxon>
    </lineage>
</organism>
<dbReference type="AlphaFoldDB" id="A0A328DKY5"/>
<feature type="domain" description="WRC" evidence="17">
    <location>
        <begin position="13"/>
        <end position="56"/>
    </location>
</feature>
<feature type="region of interest" description="Disordered" evidence="13">
    <location>
        <begin position="289"/>
        <end position="313"/>
    </location>
</feature>
<evidence type="ECO:0000256" key="9">
    <source>
        <dbReference type="ARBA" id="ARBA00023242"/>
    </source>
</evidence>
<dbReference type="GO" id="GO:0000785">
    <property type="term" value="C:chromatin"/>
    <property type="evidence" value="ECO:0007669"/>
    <property type="project" value="TreeGrafter"/>
</dbReference>
<evidence type="ECO:0000256" key="5">
    <source>
        <dbReference type="ARBA" id="ARBA00022771"/>
    </source>
</evidence>
<dbReference type="PROSITE" id="PS51667">
    <property type="entry name" value="WRC"/>
    <property type="match status" value="1"/>
</dbReference>
<dbReference type="PANTHER" id="PTHR12549">
    <property type="entry name" value="JMJC DOMAIN-CONTAINING HISTONE DEMETHYLATION PROTEIN"/>
    <property type="match status" value="1"/>
</dbReference>
<comment type="similarity">
    <text evidence="3">Belongs to the JARID1 histone demethylase family.</text>
</comment>
<evidence type="ECO:0000256" key="6">
    <source>
        <dbReference type="ARBA" id="ARBA00022833"/>
    </source>
</evidence>
<feature type="compositionally biased region" description="Basic residues" evidence="13">
    <location>
        <begin position="204"/>
        <end position="214"/>
    </location>
</feature>
<dbReference type="GO" id="GO:0008270">
    <property type="term" value="F:zinc ion binding"/>
    <property type="evidence" value="ECO:0007669"/>
    <property type="project" value="UniProtKB-KW"/>
</dbReference>
<evidence type="ECO:0000313" key="19">
    <source>
        <dbReference type="Proteomes" id="UP000249390"/>
    </source>
</evidence>
<dbReference type="InterPro" id="IPR003347">
    <property type="entry name" value="JmjC_dom"/>
</dbReference>
<dbReference type="GO" id="GO:0031490">
    <property type="term" value="F:chromatin DNA binding"/>
    <property type="evidence" value="ECO:0007669"/>
    <property type="project" value="TreeGrafter"/>
</dbReference>
<dbReference type="Gene3D" id="2.60.120.650">
    <property type="entry name" value="Cupin"/>
    <property type="match status" value="1"/>
</dbReference>
<gene>
    <name evidence="18" type="ORF">DM860_015350</name>
</gene>
<feature type="domain" description="JmjC" evidence="16">
    <location>
        <begin position="954"/>
        <end position="1201"/>
    </location>
</feature>
<feature type="region of interest" description="Disordered" evidence="13">
    <location>
        <begin position="423"/>
        <end position="442"/>
    </location>
</feature>
<evidence type="ECO:0000256" key="3">
    <source>
        <dbReference type="ARBA" id="ARBA00006801"/>
    </source>
</evidence>
<feature type="compositionally biased region" description="Basic residues" evidence="13">
    <location>
        <begin position="428"/>
        <end position="441"/>
    </location>
</feature>
<evidence type="ECO:0000256" key="1">
    <source>
        <dbReference type="ARBA" id="ARBA00001954"/>
    </source>
</evidence>
<feature type="region of interest" description="Disordered" evidence="13">
    <location>
        <begin position="204"/>
        <end position="227"/>
    </location>
</feature>
<dbReference type="InterPro" id="IPR017956">
    <property type="entry name" value="AT_hook_DNA-bd_motif"/>
</dbReference>
<keyword evidence="9" id="KW-0539">Nucleus</keyword>
<feature type="region of interest" description="Disordered" evidence="13">
    <location>
        <begin position="50"/>
        <end position="78"/>
    </location>
</feature>
<comment type="function">
    <text evidence="10">May function as histone H3 lysine demethylase and be involved in regulation of gene expression.</text>
</comment>
<protein>
    <recommendedName>
        <fullName evidence="20">JmjC domain-containing protein</fullName>
    </recommendedName>
</protein>
<evidence type="ECO:0000256" key="8">
    <source>
        <dbReference type="ARBA" id="ARBA00023004"/>
    </source>
</evidence>
<dbReference type="EMBL" id="NQVE01000123">
    <property type="protein sequence ID" value="RAL46357.1"/>
    <property type="molecule type" value="Genomic_DNA"/>
</dbReference>
<dbReference type="GO" id="GO:0016491">
    <property type="term" value="F:oxidoreductase activity"/>
    <property type="evidence" value="ECO:0007669"/>
    <property type="project" value="UniProtKB-KW"/>
</dbReference>
<feature type="compositionally biased region" description="Basic residues" evidence="13">
    <location>
        <begin position="109"/>
        <end position="123"/>
    </location>
</feature>
<dbReference type="Pfam" id="PF02373">
    <property type="entry name" value="JmjC"/>
    <property type="match status" value="1"/>
</dbReference>
<feature type="domain" description="RING-type" evidence="14">
    <location>
        <begin position="521"/>
        <end position="567"/>
    </location>
</feature>
<comment type="caution">
    <text evidence="12">Lacks conserved residue(s) required for the propagation of feature annotation.</text>
</comment>
<dbReference type="PROSITE" id="PS50835">
    <property type="entry name" value="IG_LIKE"/>
    <property type="match status" value="1"/>
</dbReference>
<evidence type="ECO:0000313" key="18">
    <source>
        <dbReference type="EMBL" id="RAL46357.1"/>
    </source>
</evidence>
<dbReference type="SMART" id="SM00384">
    <property type="entry name" value="AT_hook"/>
    <property type="match status" value="7"/>
</dbReference>
<feature type="region of interest" description="Disordered" evidence="13">
    <location>
        <begin position="102"/>
        <end position="178"/>
    </location>
</feature>
<comment type="cofactor">
    <cofactor evidence="1">
        <name>Fe(2+)</name>
        <dbReference type="ChEBI" id="CHEBI:29033"/>
    </cofactor>
</comment>
<dbReference type="SUPFAM" id="SSF51197">
    <property type="entry name" value="Clavaminate synthase-like"/>
    <property type="match status" value="1"/>
</dbReference>
<dbReference type="InterPro" id="IPR045109">
    <property type="entry name" value="LSDs-like"/>
</dbReference>
<feature type="region of interest" description="Disordered" evidence="13">
    <location>
        <begin position="242"/>
        <end position="264"/>
    </location>
</feature>
<sequence length="1276" mass="142336">MMQPVEAVGNGSVDDGQRCKRATTLWRCKKEAMDGEIFCEKHFIWHREKNAKRRRGSVSGSQSLNGESKRRRLSKSVEGNGSVEGIAFEGSEIVCVSASQSAVNANQPVKKRGRPKGSKNKKKRTDDSGLVFVASNVDRRASETAHVTLSTGGSVKKRGRPKGSKSKKKPIEKQQGFEPLTLENSKIEVVVNEFTNRDKIVKKRGRPKGKKKSTVGRQCGDEGGLLMSENGNIGRVVNGFSVSSASRDGMPKKKGRPKGKKKQDIALTVENHPDPEPLMVQNSQVGAVGNGVVGKDGIPKKRGRPKGSKGKKKHAVGGALALAKKYDFEPLIIDNSEIGVVVNQFSVCNDVNIGGAQRKSDVPKLLEENKKETFTVTIRKRGRPKGSKGRKRTIVVGDMPRALEDSEIGVIVNPSSVSNVRRDVVPKKIGRPKGSKGKKKTVLSDESVVLISLHSQNDGDEGSGETVEKDKREGNSFLAEEAGTVLNEVTNDNGCRRSARASTRISLQDAMVWKQNGGLTCHQCIKTNKTAIVLCLKCKKKRYCFECIAKWYPEKTKEDIENACPFCCGNCNCTTCLQADITAKSNRKEPDEETHLQRSLYVLLNVLPLLRNIQEEARAELDVEASIRGVQLTEEDITKSFLDKDDRIYCDNCNTSIVNFHRNCPNPDCSYDICLNCCRELRCGGFPGVTGAQSSFSCKSSERQSDENALLLETISSGVGERPCEMSSPWKSKADGSIPCPPKELGGCGSAMLALRRIYEPNWVNELIKGAEDLTCNCHLPEIDFSQACHTCLAATLIGNGDRHLNVRQAAFRDDSDDNLLYCPDAIGLPDDEFMHFQWHWRRGEPVIVRNTQAMGPGLSWEPMVMWRAFRNARKKLNEESFSVKAIDCLDWCEVEINIHQFFRGYLEGRCHRSGWPEMLKLKDWPPTKFFEECLPRHGAEFVSMLPFSDYTDPRSGLLNLATKLPVGSLKPDLGPKTYIAYGSEQELGRGDSVSKLHCDISDAVNILTHTSKVKLNWKQRRKIAKLKKGHEEEDLKEFFSRANDAPECATSLVQETYSNQPNPDNSALVEEENMLTEHPLDVVHGGALWDIFRREDVPKLTEYLQKHWKEFRHINNVPVNSVIHPIHDQTFYLNEKHKKQLKDEFNVEPWTFEQYLGEAVFIPAGCPHQVRNRQSCIKVAVDFVSPENVQECIQLTEAFRILPKSHRSKQDILEVKKLALYGASVAIEEAGNLKMKLSSRFHGSREGESHGDVHTLVRCRHQPPGARDLIPTASS</sequence>
<feature type="compositionally biased region" description="Basic residues" evidence="13">
    <location>
        <begin position="252"/>
        <end position="261"/>
    </location>
</feature>
<dbReference type="Proteomes" id="UP000249390">
    <property type="component" value="Unassembled WGS sequence"/>
</dbReference>
<dbReference type="GO" id="GO:0032454">
    <property type="term" value="F:histone H3K9 demethylase activity"/>
    <property type="evidence" value="ECO:0007669"/>
    <property type="project" value="InterPro"/>
</dbReference>
<evidence type="ECO:0000259" key="16">
    <source>
        <dbReference type="PROSITE" id="PS51184"/>
    </source>
</evidence>
<feature type="compositionally biased region" description="Basic residues" evidence="13">
    <location>
        <begin position="155"/>
        <end position="170"/>
    </location>
</feature>
<name>A0A328DKY5_9ASTE</name>
<keyword evidence="19" id="KW-1185">Reference proteome</keyword>
<evidence type="ECO:0000259" key="14">
    <source>
        <dbReference type="PROSITE" id="PS50089"/>
    </source>
</evidence>
<evidence type="ECO:0008006" key="20">
    <source>
        <dbReference type="Google" id="ProtNLM"/>
    </source>
</evidence>
<dbReference type="InterPro" id="IPR014977">
    <property type="entry name" value="WRC_dom"/>
</dbReference>
<evidence type="ECO:0000256" key="10">
    <source>
        <dbReference type="ARBA" id="ARBA00060112"/>
    </source>
</evidence>
<keyword evidence="7" id="KW-0560">Oxidoreductase</keyword>
<dbReference type="InterPro" id="IPR001841">
    <property type="entry name" value="Znf_RING"/>
</dbReference>
<comment type="subcellular location">
    <subcellularLocation>
        <location evidence="2">Nucleus</location>
    </subcellularLocation>
</comment>
<keyword evidence="5 11" id="KW-0863">Zinc-finger</keyword>
<dbReference type="PROSITE" id="PS50089">
    <property type="entry name" value="ZF_RING_2"/>
    <property type="match status" value="1"/>
</dbReference>
<evidence type="ECO:0000259" key="15">
    <source>
        <dbReference type="PROSITE" id="PS50835"/>
    </source>
</evidence>
<keyword evidence="4" id="KW-0479">Metal-binding</keyword>
<feature type="compositionally biased region" description="Basic residues" evidence="13">
    <location>
        <begin position="300"/>
        <end position="313"/>
    </location>
</feature>